<protein>
    <submittedName>
        <fullName evidence="1">Uncharacterized protein</fullName>
    </submittedName>
</protein>
<keyword evidence="2" id="KW-1185">Reference proteome</keyword>
<gene>
    <name evidence="1" type="ordered locus">Mfla_2549</name>
</gene>
<evidence type="ECO:0000313" key="2">
    <source>
        <dbReference type="Proteomes" id="UP000002440"/>
    </source>
</evidence>
<evidence type="ECO:0000313" key="1">
    <source>
        <dbReference type="EMBL" id="ABE50814.1"/>
    </source>
</evidence>
<dbReference type="HOGENOM" id="CLU_068668_0_0_4"/>
<dbReference type="AlphaFoldDB" id="Q1GY73"/>
<dbReference type="OrthoDB" id="6808170at2"/>
<organism evidence="1 2">
    <name type="scientific">Methylobacillus flagellatus (strain ATCC 51484 / DSM 6875 / VKM B-1610 / KT)</name>
    <dbReference type="NCBI Taxonomy" id="265072"/>
    <lineage>
        <taxon>Bacteria</taxon>
        <taxon>Pseudomonadati</taxon>
        <taxon>Pseudomonadota</taxon>
        <taxon>Betaproteobacteria</taxon>
        <taxon>Nitrosomonadales</taxon>
        <taxon>Methylophilaceae</taxon>
        <taxon>Methylobacillus</taxon>
    </lineage>
</organism>
<proteinExistence type="predicted"/>
<sequence>MPLYLDSSVIEASFSEPVAEAMLAIKAVMDGKPVTPSLAARLIKDHLLPLIALEYRDVFTAGKAPSWDDIAHAYPTLVFCSEGQKGILTEVASAINAIWTYTKSPPRDVVISDLIEVSHFFHLCDHLKIPVKHLRYQHGTSFDLFRFCKYCWRRPVPGRSICPVHTLGSNHVSGIGPHSETNHHSDLGFLEYKEGKRQRERFDAALNDILTREVMEFHDSNFTAQILLPAAGIKDWLALRRPHLRAALALEWESATDTILIDTLINALHNPGRMAFSVQQAYVHANTLFRNHPILLWPMLLRAEAWLVARQKRHSNWGGKRKKAGRKKTIPAIDVSNFCSYIKNSHILSWW</sequence>
<accession>Q1GY73</accession>
<dbReference type="KEGG" id="mfa:Mfla_2549"/>
<dbReference type="EMBL" id="CP000284">
    <property type="protein sequence ID" value="ABE50814.1"/>
    <property type="molecule type" value="Genomic_DNA"/>
</dbReference>
<name>Q1GY73_METFK</name>
<reference evidence="1 2" key="1">
    <citation type="submission" date="2006-03" db="EMBL/GenBank/DDBJ databases">
        <title>Complete sequence of Methylobacillus flagellatus KT.</title>
        <authorList>
            <consortium name="US DOE Joint Genome Institute"/>
            <person name="Copeland A."/>
            <person name="Lucas S."/>
            <person name="Lapidus A."/>
            <person name="Barry K."/>
            <person name="Detter J.C."/>
            <person name="Glavina del Rio T."/>
            <person name="Hammon N."/>
            <person name="Israni S."/>
            <person name="Dalin E."/>
            <person name="Tice H."/>
            <person name="Pitluck S."/>
            <person name="Brettin T."/>
            <person name="Bruce D."/>
            <person name="Han C."/>
            <person name="Tapia R."/>
            <person name="Saunders E."/>
            <person name="Gilna P."/>
            <person name="Schmutz J."/>
            <person name="Larimer F."/>
            <person name="Land M."/>
            <person name="Kyrpides N."/>
            <person name="Anderson I."/>
            <person name="Richardson P."/>
        </authorList>
    </citation>
    <scope>NUCLEOTIDE SEQUENCE [LARGE SCALE GENOMIC DNA]</scope>
    <source>
        <strain evidence="2">KT / ATCC 51484 / DSM 6875</strain>
    </source>
</reference>
<dbReference type="eggNOG" id="ENOG5033Z1Y">
    <property type="taxonomic scope" value="Bacteria"/>
</dbReference>
<dbReference type="Proteomes" id="UP000002440">
    <property type="component" value="Chromosome"/>
</dbReference>